<name>A0ABP0NDW2_9DINO</name>
<dbReference type="EMBL" id="CAXAMN010021624">
    <property type="protein sequence ID" value="CAK9061593.1"/>
    <property type="molecule type" value="Genomic_DNA"/>
</dbReference>
<gene>
    <name evidence="1" type="ORF">CCMP2556_LOCUS30280</name>
</gene>
<reference evidence="1 2" key="1">
    <citation type="submission" date="2024-02" db="EMBL/GenBank/DDBJ databases">
        <authorList>
            <person name="Chen Y."/>
            <person name="Shah S."/>
            <person name="Dougan E. K."/>
            <person name="Thang M."/>
            <person name="Chan C."/>
        </authorList>
    </citation>
    <scope>NUCLEOTIDE SEQUENCE [LARGE SCALE GENOMIC DNA]</scope>
</reference>
<sequence>MQSQAQLNTLNAAVDNTLREEHHAPPCVLWEVYTGRAGLSQVAEAIGVTTVKTFGYETGWNFTLQSHQRAFLALQDEE</sequence>
<dbReference type="Proteomes" id="UP001642484">
    <property type="component" value="Unassembled WGS sequence"/>
</dbReference>
<proteinExistence type="predicted"/>
<evidence type="ECO:0000313" key="1">
    <source>
        <dbReference type="EMBL" id="CAK9061593.1"/>
    </source>
</evidence>
<protein>
    <submittedName>
        <fullName evidence="1">Uncharacterized protein</fullName>
    </submittedName>
</protein>
<feature type="non-terminal residue" evidence="1">
    <location>
        <position position="78"/>
    </location>
</feature>
<organism evidence="1 2">
    <name type="scientific">Durusdinium trenchii</name>
    <dbReference type="NCBI Taxonomy" id="1381693"/>
    <lineage>
        <taxon>Eukaryota</taxon>
        <taxon>Sar</taxon>
        <taxon>Alveolata</taxon>
        <taxon>Dinophyceae</taxon>
        <taxon>Suessiales</taxon>
        <taxon>Symbiodiniaceae</taxon>
        <taxon>Durusdinium</taxon>
    </lineage>
</organism>
<evidence type="ECO:0000313" key="2">
    <source>
        <dbReference type="Proteomes" id="UP001642484"/>
    </source>
</evidence>
<keyword evidence="2" id="KW-1185">Reference proteome</keyword>
<accession>A0ABP0NDW2</accession>
<comment type="caution">
    <text evidence="1">The sequence shown here is derived from an EMBL/GenBank/DDBJ whole genome shotgun (WGS) entry which is preliminary data.</text>
</comment>